<feature type="region of interest" description="Disordered" evidence="1">
    <location>
        <begin position="1"/>
        <end position="28"/>
    </location>
</feature>
<keyword evidence="3" id="KW-1185">Reference proteome</keyword>
<feature type="compositionally biased region" description="Polar residues" evidence="1">
    <location>
        <begin position="9"/>
        <end position="20"/>
    </location>
</feature>
<sequence length="171" mass="19331">MTKDRISNKHPTASSTQGNAQDGGWQPRKWGERQIGTFIPGLTKLAFKKKSPLLVRLMMDWEDFVGPRLGRETEPRRMSAGTLTLACSGPVAMELQHFAPQILERINTACGLRGEHTLKRLKVVQDMTAFETPRPVRPKPLQVNVADIDDEDLRQALERLGGHVSARRRRR</sequence>
<comment type="caution">
    <text evidence="2">The sequence shown here is derived from an EMBL/GenBank/DDBJ whole genome shotgun (WGS) entry which is preliminary data.</text>
</comment>
<dbReference type="Proteomes" id="UP000321230">
    <property type="component" value="Unassembled WGS sequence"/>
</dbReference>
<evidence type="ECO:0000313" key="3">
    <source>
        <dbReference type="Proteomes" id="UP000321230"/>
    </source>
</evidence>
<proteinExistence type="predicted"/>
<reference evidence="2 3" key="1">
    <citation type="submission" date="2019-07" db="EMBL/GenBank/DDBJ databases">
        <title>Whole genome shotgun sequence of Gluconobacter wancherniae NBRC 103581.</title>
        <authorList>
            <person name="Hosoyama A."/>
            <person name="Uohara A."/>
            <person name="Ohji S."/>
            <person name="Ichikawa N."/>
        </authorList>
    </citation>
    <scope>NUCLEOTIDE SEQUENCE [LARGE SCALE GENOMIC DNA]</scope>
    <source>
        <strain evidence="2 3">NBRC 103581</strain>
    </source>
</reference>
<gene>
    <name evidence="2" type="ORF">GWA01_22200</name>
</gene>
<dbReference type="PIRSF" id="PIRSF032064">
    <property type="entry name" value="UCP032064"/>
    <property type="match status" value="1"/>
</dbReference>
<protein>
    <recommendedName>
        <fullName evidence="4">DUF721 domain-containing protein</fullName>
    </recommendedName>
</protein>
<dbReference type="InterPro" id="IPR007922">
    <property type="entry name" value="DciA-like"/>
</dbReference>
<organism evidence="2 3">
    <name type="scientific">Gluconobacter wancherniae NBRC 103581</name>
    <dbReference type="NCBI Taxonomy" id="656744"/>
    <lineage>
        <taxon>Bacteria</taxon>
        <taxon>Pseudomonadati</taxon>
        <taxon>Pseudomonadota</taxon>
        <taxon>Alphaproteobacteria</taxon>
        <taxon>Acetobacterales</taxon>
        <taxon>Acetobacteraceae</taxon>
        <taxon>Gluconobacter</taxon>
    </lineage>
</organism>
<dbReference type="InterPro" id="IPR010593">
    <property type="entry name" value="DUF1159"/>
</dbReference>
<dbReference type="OrthoDB" id="7160947at2"/>
<evidence type="ECO:0008006" key="4">
    <source>
        <dbReference type="Google" id="ProtNLM"/>
    </source>
</evidence>
<evidence type="ECO:0000313" key="2">
    <source>
        <dbReference type="EMBL" id="GEK94450.1"/>
    </source>
</evidence>
<dbReference type="AlphaFoldDB" id="A0A511B1X6"/>
<accession>A0A511B1X6</accession>
<evidence type="ECO:0000256" key="1">
    <source>
        <dbReference type="SAM" id="MobiDB-lite"/>
    </source>
</evidence>
<dbReference type="EMBL" id="BJUZ01000003">
    <property type="protein sequence ID" value="GEK94450.1"/>
    <property type="molecule type" value="Genomic_DNA"/>
</dbReference>
<dbReference type="Pfam" id="PF05258">
    <property type="entry name" value="DciA"/>
    <property type="match status" value="1"/>
</dbReference>
<dbReference type="RefSeq" id="WP_146797990.1">
    <property type="nucleotide sequence ID" value="NZ_BARC01000002.1"/>
</dbReference>
<name>A0A511B1X6_9PROT</name>